<reference evidence="7" key="1">
    <citation type="submission" date="2022-11" db="EMBL/GenBank/DDBJ databases">
        <title>Marilongibacter aestuarii gen. nov., sp. nov., isolated from tidal flat sediment.</title>
        <authorList>
            <person name="Jiayan W."/>
        </authorList>
    </citation>
    <scope>NUCLEOTIDE SEQUENCE</scope>
    <source>
        <strain evidence="7">Z1-6</strain>
    </source>
</reference>
<protein>
    <submittedName>
        <fullName evidence="7">Glycoside hydrolase family 28 protein</fullName>
    </submittedName>
</protein>
<dbReference type="InterPro" id="IPR012334">
    <property type="entry name" value="Pectin_lyas_fold"/>
</dbReference>
<comment type="similarity">
    <text evidence="1 4">Belongs to the glycosyl hydrolase 28 family.</text>
</comment>
<keyword evidence="5" id="KW-0732">Signal</keyword>
<dbReference type="GO" id="GO:0004650">
    <property type="term" value="F:polygalacturonase activity"/>
    <property type="evidence" value="ECO:0007669"/>
    <property type="project" value="InterPro"/>
</dbReference>
<dbReference type="InterPro" id="IPR024535">
    <property type="entry name" value="RHGA/B-epi-like_pectate_lyase"/>
</dbReference>
<name>A0A9X3F9G8_9BACT</name>
<dbReference type="InterPro" id="IPR051801">
    <property type="entry name" value="GH28_Enzymes"/>
</dbReference>
<evidence type="ECO:0000259" key="6">
    <source>
        <dbReference type="Pfam" id="PF12708"/>
    </source>
</evidence>
<dbReference type="InterPro" id="IPR006626">
    <property type="entry name" value="PbH1"/>
</dbReference>
<evidence type="ECO:0000256" key="2">
    <source>
        <dbReference type="ARBA" id="ARBA00022801"/>
    </source>
</evidence>
<comment type="caution">
    <text evidence="7">The sequence shown here is derived from an EMBL/GenBank/DDBJ whole genome shotgun (WGS) entry which is preliminary data.</text>
</comment>
<evidence type="ECO:0000256" key="5">
    <source>
        <dbReference type="SAM" id="SignalP"/>
    </source>
</evidence>
<dbReference type="RefSeq" id="WP_343335394.1">
    <property type="nucleotide sequence ID" value="NZ_JAPOHD010000066.1"/>
</dbReference>
<evidence type="ECO:0000256" key="1">
    <source>
        <dbReference type="ARBA" id="ARBA00008834"/>
    </source>
</evidence>
<feature type="chain" id="PRO_5040939262" evidence="5">
    <location>
        <begin position="20"/>
        <end position="630"/>
    </location>
</feature>
<dbReference type="InterPro" id="IPR000743">
    <property type="entry name" value="Glyco_hydro_28"/>
</dbReference>
<keyword evidence="2 4" id="KW-0378">Hydrolase</keyword>
<accession>A0A9X3F9G8</accession>
<dbReference type="InterPro" id="IPR011050">
    <property type="entry name" value="Pectin_lyase_fold/virulence"/>
</dbReference>
<dbReference type="Gene3D" id="2.160.20.10">
    <property type="entry name" value="Single-stranded right-handed beta-helix, Pectin lyase-like"/>
    <property type="match status" value="1"/>
</dbReference>
<dbReference type="PROSITE" id="PS51257">
    <property type="entry name" value="PROKAR_LIPOPROTEIN"/>
    <property type="match status" value="1"/>
</dbReference>
<dbReference type="PANTHER" id="PTHR31339:SF9">
    <property type="entry name" value="PLASMIN AND FIBRONECTIN-BINDING PROTEIN A"/>
    <property type="match status" value="1"/>
</dbReference>
<dbReference type="Proteomes" id="UP001145087">
    <property type="component" value="Unassembled WGS sequence"/>
</dbReference>
<dbReference type="SMART" id="SM00710">
    <property type="entry name" value="PbH1"/>
    <property type="match status" value="4"/>
</dbReference>
<keyword evidence="3 4" id="KW-0326">Glycosidase</keyword>
<dbReference type="Pfam" id="PF00295">
    <property type="entry name" value="Glyco_hydro_28"/>
    <property type="match status" value="1"/>
</dbReference>
<gene>
    <name evidence="7" type="ORF">OU798_22160</name>
</gene>
<evidence type="ECO:0000256" key="4">
    <source>
        <dbReference type="RuleBase" id="RU361169"/>
    </source>
</evidence>
<feature type="signal peptide" evidence="5">
    <location>
        <begin position="1"/>
        <end position="19"/>
    </location>
</feature>
<dbReference type="Pfam" id="PF12708">
    <property type="entry name" value="Pect-lyase_RHGA_epim"/>
    <property type="match status" value="1"/>
</dbReference>
<dbReference type="EMBL" id="JAPOHD010000066">
    <property type="protein sequence ID" value="MCY1723069.1"/>
    <property type="molecule type" value="Genomic_DNA"/>
</dbReference>
<proteinExistence type="inferred from homology"/>
<evidence type="ECO:0000313" key="7">
    <source>
        <dbReference type="EMBL" id="MCY1723069.1"/>
    </source>
</evidence>
<keyword evidence="8" id="KW-1185">Reference proteome</keyword>
<sequence length="630" mass="70438">MKRLLFPLLIAGLFFSACNSEHKSELVQHLETIFYDASFAQIPEQEFNVADYGAVADGKTLTTEAIQKTIDAAAEAGGGKVIFPAGTYLSGALFVKSNVNLHIGEGVIILAVQNNDYYPRLPTRIAGIEMKWPAALINVYEQKNVRITGKGVIDGNGKYWWDKFWGDPKYSGGMYGEYNDKGIRWAVDYDCERVRPVVIWESEDVLLKDFTVKRAGFWTVSLTYSTRVHVDGLVVQNNIGGHGPSSDGVDTDSSKDILVENCDIDCNDDNLCIKAGKDADGLRVNRPAENIVYRNCITRSGHGLITLGSETSGGMKNIEVYGLEAIGTSTGIRFKSAKVRGGLIENIWFHDIKMKDVANPFHFELNWYPEYSYCNIPESIPEEEIKDRWRVLSQRVTPEEKGIPEFRDIKISNVRVENAEQAFYANAYPEKHIHNISFENVTVEAKESGKLTYASDWTMTNVQLTSASGKAVELIECNNIQQPEIHSPAVIEQPEEKALPSLDEQIRVLSANKDLVIIPINPTAKQAIAQGDTTLFSEEMEIQILQMKEAFISYLEPMGDGGNFMPVEIRFTPADGILEVKAQRQHDFSFIVHSEIQPESITGADQWHYDSEKKQILIEKAGTNFSLVIN</sequence>
<organism evidence="7 8">
    <name type="scientific">Draconibacterium aestuarii</name>
    <dbReference type="NCBI Taxonomy" id="2998507"/>
    <lineage>
        <taxon>Bacteria</taxon>
        <taxon>Pseudomonadati</taxon>
        <taxon>Bacteroidota</taxon>
        <taxon>Bacteroidia</taxon>
        <taxon>Marinilabiliales</taxon>
        <taxon>Prolixibacteraceae</taxon>
        <taxon>Draconibacterium</taxon>
    </lineage>
</organism>
<dbReference type="AlphaFoldDB" id="A0A9X3F9G8"/>
<evidence type="ECO:0000313" key="8">
    <source>
        <dbReference type="Proteomes" id="UP001145087"/>
    </source>
</evidence>
<evidence type="ECO:0000256" key="3">
    <source>
        <dbReference type="ARBA" id="ARBA00023295"/>
    </source>
</evidence>
<dbReference type="PANTHER" id="PTHR31339">
    <property type="entry name" value="PECTIN LYASE-RELATED"/>
    <property type="match status" value="1"/>
</dbReference>
<feature type="domain" description="Rhamnogalacturonase A/B/Epimerase-like pectate lyase" evidence="6">
    <location>
        <begin position="47"/>
        <end position="106"/>
    </location>
</feature>
<dbReference type="SUPFAM" id="SSF51126">
    <property type="entry name" value="Pectin lyase-like"/>
    <property type="match status" value="1"/>
</dbReference>
<dbReference type="GO" id="GO:0005975">
    <property type="term" value="P:carbohydrate metabolic process"/>
    <property type="evidence" value="ECO:0007669"/>
    <property type="project" value="InterPro"/>
</dbReference>